<comment type="caution">
    <text evidence="3">The sequence shown here is derived from an EMBL/GenBank/DDBJ whole genome shotgun (WGS) entry which is preliminary data.</text>
</comment>
<reference evidence="3 4" key="1">
    <citation type="submission" date="2018-01" db="EMBL/GenBank/DDBJ databases">
        <title>Draft genome sequence of Paucibacter aquatile CR182 isolated from freshwater of the Nakdong River.</title>
        <authorList>
            <person name="Choi A."/>
            <person name="Chung E.J."/>
        </authorList>
    </citation>
    <scope>NUCLEOTIDE SEQUENCE [LARGE SCALE GENOMIC DNA]</scope>
    <source>
        <strain evidence="3 4">CR182</strain>
    </source>
</reference>
<dbReference type="InterPro" id="IPR036188">
    <property type="entry name" value="FAD/NAD-bd_sf"/>
</dbReference>
<sequence length="388" mass="42277">MAASPLPTRRHADVIVIGGGIIGAACAREYARQGLSVAVVEPGPIGGGATAASMGHLLTVDALDPADQTESDFSRRSLQLWQDWLQAQEAHRELAEYSRCGTLWLAADAEELDLAERKCAWFGGQGLAAEMLKPEALFEAEPLLRRDLWGALRVPGDGRVYPPRVAGRWLQEAQAKLFRARAVGFDGASVRLDNGRELWGAMTVICTGLAAQQHLPAGWLLPKKGHLAITQRHPGRVQHQLVELGYLKRAHLVDQDTVSFNLQPRPGGQLLIGSSRQIGREDRELDPALLKQMLRQALHYMPGLGELSLLRCWTGVRPASRDGQPLIGAHPLLRRCWLATGHEGLGITTALATAELLVQLSLGQPCSLDPSPFRPERFSESQHVVVPA</sequence>
<name>A0A2N8KY48_9BURK</name>
<protein>
    <submittedName>
        <fullName evidence="3">D-amino-acid oxidase</fullName>
    </submittedName>
</protein>
<dbReference type="GO" id="GO:0005737">
    <property type="term" value="C:cytoplasm"/>
    <property type="evidence" value="ECO:0007669"/>
    <property type="project" value="TreeGrafter"/>
</dbReference>
<dbReference type="InterPro" id="IPR006076">
    <property type="entry name" value="FAD-dep_OxRdtase"/>
</dbReference>
<dbReference type="SUPFAM" id="SSF51905">
    <property type="entry name" value="FAD/NAD(P)-binding domain"/>
    <property type="match status" value="1"/>
</dbReference>
<dbReference type="GO" id="GO:0016491">
    <property type="term" value="F:oxidoreductase activity"/>
    <property type="evidence" value="ECO:0007669"/>
    <property type="project" value="UniProtKB-KW"/>
</dbReference>
<dbReference type="OrthoDB" id="9806257at2"/>
<dbReference type="Proteomes" id="UP000235916">
    <property type="component" value="Unassembled WGS sequence"/>
</dbReference>
<dbReference type="Pfam" id="PF01266">
    <property type="entry name" value="DAO"/>
    <property type="match status" value="1"/>
</dbReference>
<dbReference type="Gene3D" id="3.30.9.10">
    <property type="entry name" value="D-Amino Acid Oxidase, subunit A, domain 2"/>
    <property type="match status" value="1"/>
</dbReference>
<evidence type="ECO:0000313" key="3">
    <source>
        <dbReference type="EMBL" id="PND38385.1"/>
    </source>
</evidence>
<accession>A0A2N8KY48</accession>
<organism evidence="3 4">
    <name type="scientific">Kinneretia aquatilis</name>
    <dbReference type="NCBI Taxonomy" id="2070761"/>
    <lineage>
        <taxon>Bacteria</taxon>
        <taxon>Pseudomonadati</taxon>
        <taxon>Pseudomonadota</taxon>
        <taxon>Betaproteobacteria</taxon>
        <taxon>Burkholderiales</taxon>
        <taxon>Sphaerotilaceae</taxon>
        <taxon>Roseateles</taxon>
    </lineage>
</organism>
<dbReference type="SUPFAM" id="SSF54373">
    <property type="entry name" value="FAD-linked reductases, C-terminal domain"/>
    <property type="match status" value="1"/>
</dbReference>
<gene>
    <name evidence="3" type="ORF">C1O66_13190</name>
</gene>
<dbReference type="RefSeq" id="WP_102768304.1">
    <property type="nucleotide sequence ID" value="NZ_POSP01000003.1"/>
</dbReference>
<evidence type="ECO:0000259" key="2">
    <source>
        <dbReference type="Pfam" id="PF01266"/>
    </source>
</evidence>
<dbReference type="AlphaFoldDB" id="A0A2N8KY48"/>
<dbReference type="EMBL" id="POSP01000003">
    <property type="protein sequence ID" value="PND38385.1"/>
    <property type="molecule type" value="Genomic_DNA"/>
</dbReference>
<feature type="domain" description="FAD dependent oxidoreductase" evidence="2">
    <location>
        <begin position="13"/>
        <end position="360"/>
    </location>
</feature>
<keyword evidence="4" id="KW-1185">Reference proteome</keyword>
<dbReference type="Gene3D" id="3.50.50.60">
    <property type="entry name" value="FAD/NAD(P)-binding domain"/>
    <property type="match status" value="1"/>
</dbReference>
<proteinExistence type="predicted"/>
<evidence type="ECO:0000256" key="1">
    <source>
        <dbReference type="ARBA" id="ARBA00023002"/>
    </source>
</evidence>
<dbReference type="PANTHER" id="PTHR13847">
    <property type="entry name" value="SARCOSINE DEHYDROGENASE-RELATED"/>
    <property type="match status" value="1"/>
</dbReference>
<keyword evidence="1" id="KW-0560">Oxidoreductase</keyword>
<dbReference type="PANTHER" id="PTHR13847:SF287">
    <property type="entry name" value="FAD-DEPENDENT OXIDOREDUCTASE DOMAIN-CONTAINING PROTEIN 1"/>
    <property type="match status" value="1"/>
</dbReference>
<evidence type="ECO:0000313" key="4">
    <source>
        <dbReference type="Proteomes" id="UP000235916"/>
    </source>
</evidence>